<dbReference type="Proteomes" id="UP000748756">
    <property type="component" value="Unassembled WGS sequence"/>
</dbReference>
<reference evidence="4" key="1">
    <citation type="journal article" date="2020" name="Fungal Divers.">
        <title>Resolving the Mortierellaceae phylogeny through synthesis of multi-gene phylogenetics and phylogenomics.</title>
        <authorList>
            <person name="Vandepol N."/>
            <person name="Liber J."/>
            <person name="Desiro A."/>
            <person name="Na H."/>
            <person name="Kennedy M."/>
            <person name="Barry K."/>
            <person name="Grigoriev I.V."/>
            <person name="Miller A.N."/>
            <person name="O'Donnell K."/>
            <person name="Stajich J.E."/>
            <person name="Bonito G."/>
        </authorList>
    </citation>
    <scope>NUCLEOTIDE SEQUENCE</scope>
    <source>
        <strain evidence="4">NRRL 6426</strain>
    </source>
</reference>
<organism evidence="4 5">
    <name type="scientific">Linnemannia schmuckeri</name>
    <dbReference type="NCBI Taxonomy" id="64567"/>
    <lineage>
        <taxon>Eukaryota</taxon>
        <taxon>Fungi</taxon>
        <taxon>Fungi incertae sedis</taxon>
        <taxon>Mucoromycota</taxon>
        <taxon>Mortierellomycotina</taxon>
        <taxon>Mortierellomycetes</taxon>
        <taxon>Mortierellales</taxon>
        <taxon>Mortierellaceae</taxon>
        <taxon>Linnemannia</taxon>
    </lineage>
</organism>
<dbReference type="EMBL" id="JAAAUQ010002299">
    <property type="protein sequence ID" value="KAF9125142.1"/>
    <property type="molecule type" value="Genomic_DNA"/>
</dbReference>
<evidence type="ECO:0000256" key="1">
    <source>
        <dbReference type="ARBA" id="ARBA00022529"/>
    </source>
</evidence>
<evidence type="ECO:0000313" key="5">
    <source>
        <dbReference type="Proteomes" id="UP000748756"/>
    </source>
</evidence>
<dbReference type="InterPro" id="IPR051018">
    <property type="entry name" value="Bacteriophage_GH24"/>
</dbReference>
<dbReference type="InterPro" id="IPR023346">
    <property type="entry name" value="Lysozyme-like_dom_sf"/>
</dbReference>
<dbReference type="GO" id="GO:0009253">
    <property type="term" value="P:peptidoglycan catabolic process"/>
    <property type="evidence" value="ECO:0007669"/>
    <property type="project" value="InterPro"/>
</dbReference>
<dbReference type="CDD" id="cd00737">
    <property type="entry name" value="lyz_endolysin_autolysin"/>
    <property type="match status" value="1"/>
</dbReference>
<dbReference type="Pfam" id="PF00959">
    <property type="entry name" value="Phage_lysozyme"/>
    <property type="match status" value="1"/>
</dbReference>
<proteinExistence type="predicted"/>
<keyword evidence="2" id="KW-0081">Bacteriolytic enzyme</keyword>
<dbReference type="AlphaFoldDB" id="A0A9P5R889"/>
<name>A0A9P5R889_9FUNG</name>
<keyword evidence="3" id="KW-1035">Host cytoplasm</keyword>
<dbReference type="GO" id="GO:0031640">
    <property type="term" value="P:killing of cells of another organism"/>
    <property type="evidence" value="ECO:0007669"/>
    <property type="project" value="UniProtKB-KW"/>
</dbReference>
<dbReference type="InterPro" id="IPR033907">
    <property type="entry name" value="Endolysin_autolysin"/>
</dbReference>
<protein>
    <recommendedName>
        <fullName evidence="6">Lysozyme</fullName>
    </recommendedName>
</protein>
<dbReference type="GO" id="GO:0016998">
    <property type="term" value="P:cell wall macromolecule catabolic process"/>
    <property type="evidence" value="ECO:0007669"/>
    <property type="project" value="InterPro"/>
</dbReference>
<gene>
    <name evidence="4" type="ORF">BG015_004945</name>
</gene>
<dbReference type="PANTHER" id="PTHR38107:SF3">
    <property type="entry name" value="LYSOZYME RRRD-RELATED"/>
    <property type="match status" value="1"/>
</dbReference>
<keyword evidence="1" id="KW-0929">Antimicrobial</keyword>
<dbReference type="GO" id="GO:0003796">
    <property type="term" value="F:lysozyme activity"/>
    <property type="evidence" value="ECO:0007669"/>
    <property type="project" value="InterPro"/>
</dbReference>
<dbReference type="InterPro" id="IPR002196">
    <property type="entry name" value="Glyco_hydro_24"/>
</dbReference>
<dbReference type="GO" id="GO:0042742">
    <property type="term" value="P:defense response to bacterium"/>
    <property type="evidence" value="ECO:0007669"/>
    <property type="project" value="UniProtKB-KW"/>
</dbReference>
<accession>A0A9P5R889</accession>
<comment type="caution">
    <text evidence="4">The sequence shown here is derived from an EMBL/GenBank/DDBJ whole genome shotgun (WGS) entry which is preliminary data.</text>
</comment>
<evidence type="ECO:0008006" key="6">
    <source>
        <dbReference type="Google" id="ProtNLM"/>
    </source>
</evidence>
<dbReference type="InterPro" id="IPR023347">
    <property type="entry name" value="Lysozyme_dom_sf"/>
</dbReference>
<sequence>MTLGSALWMRCPPAKCAAVSTDPPQAWPGLNFFQTNCQLSCSFDGWPAALCEIAGPCCKKVALHNQKVALENKGIPVLTATAIAVHCGMNPCDKDYYYDEKLQMCLPCTPSTCKKPPSGGDPSKKPPSQHKLSSKVKECMKGFEGYCSNCYLDKECGWTIGFGFLQLSKAACSKLEPMSLSQAQTTFDREITKYENDVKKHIKVDLTQGQYDALVDMVYNMGITKFMKTDTFKFVNNKQFSQAVKRLRSVTGDQAPRRAYEADIFEGKLNYSKCPKYTGFKNKLCNITTCKKKS</sequence>
<evidence type="ECO:0000256" key="2">
    <source>
        <dbReference type="ARBA" id="ARBA00022638"/>
    </source>
</evidence>
<evidence type="ECO:0000313" key="4">
    <source>
        <dbReference type="EMBL" id="KAF9125142.1"/>
    </source>
</evidence>
<evidence type="ECO:0000256" key="3">
    <source>
        <dbReference type="ARBA" id="ARBA00023200"/>
    </source>
</evidence>
<feature type="non-terminal residue" evidence="4">
    <location>
        <position position="294"/>
    </location>
</feature>
<keyword evidence="5" id="KW-1185">Reference proteome</keyword>
<dbReference type="PANTHER" id="PTHR38107">
    <property type="match status" value="1"/>
</dbReference>
<dbReference type="OrthoDB" id="6338733at2759"/>
<dbReference type="Gene3D" id="1.10.530.40">
    <property type="match status" value="1"/>
</dbReference>
<dbReference type="SUPFAM" id="SSF53955">
    <property type="entry name" value="Lysozyme-like"/>
    <property type="match status" value="1"/>
</dbReference>